<comment type="caution">
    <text evidence="2">The sequence shown here is derived from an EMBL/GenBank/DDBJ whole genome shotgun (WGS) entry which is preliminary data.</text>
</comment>
<dbReference type="Proteomes" id="UP000604825">
    <property type="component" value="Unassembled WGS sequence"/>
</dbReference>
<dbReference type="EMBL" id="CAJGYO010000016">
    <property type="protein sequence ID" value="CAD6273187.1"/>
    <property type="molecule type" value="Genomic_DNA"/>
</dbReference>
<evidence type="ECO:0000313" key="2">
    <source>
        <dbReference type="EMBL" id="CAD6273187.1"/>
    </source>
</evidence>
<feature type="region of interest" description="Disordered" evidence="1">
    <location>
        <begin position="1"/>
        <end position="23"/>
    </location>
</feature>
<reference evidence="2" key="1">
    <citation type="submission" date="2020-10" db="EMBL/GenBank/DDBJ databases">
        <authorList>
            <person name="Han B."/>
            <person name="Lu T."/>
            <person name="Zhao Q."/>
            <person name="Huang X."/>
            <person name="Zhao Y."/>
        </authorList>
    </citation>
    <scope>NUCLEOTIDE SEQUENCE</scope>
</reference>
<proteinExistence type="predicted"/>
<sequence>MEGVFLGPTGGSGRPGEGLGPHGSKSPTTFGVIAIVEGGFLCPTGGIFHDGGIATMGGGWLGPEGGTLLRGSKSPTTPGGIAEYGCASAIVVKSVVNSVSATTTTIGDAVALAILFLLLAMASL</sequence>
<protein>
    <submittedName>
        <fullName evidence="2">Uncharacterized protein</fullName>
    </submittedName>
</protein>
<organism evidence="2 3">
    <name type="scientific">Miscanthus lutarioriparius</name>
    <dbReference type="NCBI Taxonomy" id="422564"/>
    <lineage>
        <taxon>Eukaryota</taxon>
        <taxon>Viridiplantae</taxon>
        <taxon>Streptophyta</taxon>
        <taxon>Embryophyta</taxon>
        <taxon>Tracheophyta</taxon>
        <taxon>Spermatophyta</taxon>
        <taxon>Magnoliopsida</taxon>
        <taxon>Liliopsida</taxon>
        <taxon>Poales</taxon>
        <taxon>Poaceae</taxon>
        <taxon>PACMAD clade</taxon>
        <taxon>Panicoideae</taxon>
        <taxon>Andropogonodae</taxon>
        <taxon>Andropogoneae</taxon>
        <taxon>Saccharinae</taxon>
        <taxon>Miscanthus</taxon>
    </lineage>
</organism>
<dbReference type="AlphaFoldDB" id="A0A811RUH6"/>
<evidence type="ECO:0000256" key="1">
    <source>
        <dbReference type="SAM" id="MobiDB-lite"/>
    </source>
</evidence>
<feature type="compositionally biased region" description="Gly residues" evidence="1">
    <location>
        <begin position="8"/>
        <end position="21"/>
    </location>
</feature>
<accession>A0A811RUH6</accession>
<gene>
    <name evidence="2" type="ORF">NCGR_LOCUS56454</name>
</gene>
<keyword evidence="3" id="KW-1185">Reference proteome</keyword>
<name>A0A811RUH6_9POAL</name>
<evidence type="ECO:0000313" key="3">
    <source>
        <dbReference type="Proteomes" id="UP000604825"/>
    </source>
</evidence>